<dbReference type="GO" id="GO:0020037">
    <property type="term" value="F:heme binding"/>
    <property type="evidence" value="ECO:0007669"/>
    <property type="project" value="InterPro"/>
</dbReference>
<evidence type="ECO:0000313" key="3">
    <source>
        <dbReference type="Proteomes" id="UP001054945"/>
    </source>
</evidence>
<dbReference type="PRINTS" id="PR00457">
    <property type="entry name" value="ANPEROXIDASE"/>
</dbReference>
<name>A0AAV4N5Z7_CAEEX</name>
<dbReference type="EMBL" id="BPLR01003011">
    <property type="protein sequence ID" value="GIX80257.1"/>
    <property type="molecule type" value="Genomic_DNA"/>
</dbReference>
<dbReference type="PROSITE" id="PS50292">
    <property type="entry name" value="PEROXIDASE_3"/>
    <property type="match status" value="1"/>
</dbReference>
<dbReference type="AlphaFoldDB" id="A0AAV4N5Z7"/>
<organism evidence="2 3">
    <name type="scientific">Caerostris extrusa</name>
    <name type="common">Bark spider</name>
    <name type="synonym">Caerostris bankana</name>
    <dbReference type="NCBI Taxonomy" id="172846"/>
    <lineage>
        <taxon>Eukaryota</taxon>
        <taxon>Metazoa</taxon>
        <taxon>Ecdysozoa</taxon>
        <taxon>Arthropoda</taxon>
        <taxon>Chelicerata</taxon>
        <taxon>Arachnida</taxon>
        <taxon>Araneae</taxon>
        <taxon>Araneomorphae</taxon>
        <taxon>Entelegynae</taxon>
        <taxon>Araneoidea</taxon>
        <taxon>Araneidae</taxon>
        <taxon>Caerostris</taxon>
    </lineage>
</organism>
<sequence length="438" mass="50322">MRLQTDHRPRNHHPRYAILQRTHYEWLPQISEYDMDQAFIVAEHVIKAKRAHEEKIFKGEKIFRSFHVLLQTINETWTISIVSPTPAPSGTKPKASKMERSTEKFEEATNVIKDMFLVKEQVTLALPHEGELKGREALKAAEECHKHFISSGCRDSKYRSMDGSCNNLYNPTWGRHRLCSKATSLQIMLMVYLFLVWASKSGKPLPPPRVISLYIHRHMDQPSSDFTHLLMAFGQFVDHDITLTQSLVCQPKLDASQKNPSSKCAVLTIMLLIHSVILSLLPQDDPFFSKYDQDCLNFVRSAPCPLCSLGPRQQMDQLTAFVDASTVYGNQENETEALRSFRDGDARVNQHPALTSLHTIWMRQHNRIAEGLKHVNPHWDDETLFWETRRIIGAQFQMVVFENTFPLFWVPTTWTSTAYGFSSGFTPVQLKDGAHDDQ</sequence>
<reference evidence="2 3" key="1">
    <citation type="submission" date="2021-06" db="EMBL/GenBank/DDBJ databases">
        <title>Caerostris extrusa draft genome.</title>
        <authorList>
            <person name="Kono N."/>
            <person name="Arakawa K."/>
        </authorList>
    </citation>
    <scope>NUCLEOTIDE SEQUENCE [LARGE SCALE GENOMIC DNA]</scope>
</reference>
<evidence type="ECO:0000256" key="1">
    <source>
        <dbReference type="ARBA" id="ARBA00022559"/>
    </source>
</evidence>
<dbReference type="InterPro" id="IPR037120">
    <property type="entry name" value="Haem_peroxidase_sf_animal"/>
</dbReference>
<accession>A0AAV4N5Z7</accession>
<dbReference type="Pfam" id="PF03098">
    <property type="entry name" value="An_peroxidase"/>
    <property type="match status" value="1"/>
</dbReference>
<keyword evidence="1" id="KW-0575">Peroxidase</keyword>
<dbReference type="Proteomes" id="UP001054945">
    <property type="component" value="Unassembled WGS sequence"/>
</dbReference>
<proteinExistence type="predicted"/>
<dbReference type="InterPro" id="IPR010255">
    <property type="entry name" value="Haem_peroxidase_sf"/>
</dbReference>
<dbReference type="InterPro" id="IPR019791">
    <property type="entry name" value="Haem_peroxidase_animal"/>
</dbReference>
<comment type="caution">
    <text evidence="2">The sequence shown here is derived from an EMBL/GenBank/DDBJ whole genome shotgun (WGS) entry which is preliminary data.</text>
</comment>
<gene>
    <name evidence="2" type="primary">pxdn</name>
    <name evidence="2" type="ORF">CEXT_368671</name>
</gene>
<dbReference type="SUPFAM" id="SSF48113">
    <property type="entry name" value="Heme-dependent peroxidases"/>
    <property type="match status" value="1"/>
</dbReference>
<dbReference type="PANTHER" id="PTHR11475">
    <property type="entry name" value="OXIDASE/PEROXIDASE"/>
    <property type="match status" value="1"/>
</dbReference>
<dbReference type="Gene3D" id="1.10.640.10">
    <property type="entry name" value="Haem peroxidase domain superfamily, animal type"/>
    <property type="match status" value="1"/>
</dbReference>
<keyword evidence="1" id="KW-0560">Oxidoreductase</keyword>
<dbReference type="GO" id="GO:0004601">
    <property type="term" value="F:peroxidase activity"/>
    <property type="evidence" value="ECO:0007669"/>
    <property type="project" value="UniProtKB-KW"/>
</dbReference>
<evidence type="ECO:0000313" key="2">
    <source>
        <dbReference type="EMBL" id="GIX80257.1"/>
    </source>
</evidence>
<dbReference type="GO" id="GO:0006979">
    <property type="term" value="P:response to oxidative stress"/>
    <property type="evidence" value="ECO:0007669"/>
    <property type="project" value="InterPro"/>
</dbReference>
<keyword evidence="3" id="KW-1185">Reference proteome</keyword>
<dbReference type="PANTHER" id="PTHR11475:SF143">
    <property type="entry name" value="PUTATIVE-RELATED"/>
    <property type="match status" value="1"/>
</dbReference>
<protein>
    <submittedName>
        <fullName evidence="2">Peroxidasin</fullName>
    </submittedName>
</protein>